<gene>
    <name evidence="1" type="ORF">LOK49_LG12G01975</name>
</gene>
<reference evidence="1 2" key="1">
    <citation type="journal article" date="2022" name="Plant J.">
        <title>Chromosome-level genome of Camellia lanceoleosa provides a valuable resource for understanding genome evolution and self-incompatibility.</title>
        <authorList>
            <person name="Gong W."/>
            <person name="Xiao S."/>
            <person name="Wang L."/>
            <person name="Liao Z."/>
            <person name="Chang Y."/>
            <person name="Mo W."/>
            <person name="Hu G."/>
            <person name="Li W."/>
            <person name="Zhao G."/>
            <person name="Zhu H."/>
            <person name="Hu X."/>
            <person name="Ji K."/>
            <person name="Xiang X."/>
            <person name="Song Q."/>
            <person name="Yuan D."/>
            <person name="Jin S."/>
            <person name="Zhang L."/>
        </authorList>
    </citation>
    <scope>NUCLEOTIDE SEQUENCE [LARGE SCALE GENOMIC DNA]</scope>
    <source>
        <strain evidence="1">SQ_2022a</strain>
    </source>
</reference>
<evidence type="ECO:0000313" key="2">
    <source>
        <dbReference type="Proteomes" id="UP001060215"/>
    </source>
</evidence>
<dbReference type="EMBL" id="CM045770">
    <property type="protein sequence ID" value="KAI7991220.1"/>
    <property type="molecule type" value="Genomic_DNA"/>
</dbReference>
<sequence>MDANFYDLTTELVTRSIKVMMESGCEERCFVNTSLEEKLWNLEDENHVLRQKALSSPKGSCPGFVKPFLEKYSAALALPYADQKPVSESPTPTKLIAPLAQGLSDSRRTKLTTERQQTWYYLKVMGIDKLRS</sequence>
<keyword evidence="2" id="KW-1185">Reference proteome</keyword>
<name>A0ACC0FR36_9ERIC</name>
<evidence type="ECO:0000313" key="1">
    <source>
        <dbReference type="EMBL" id="KAI7991220.1"/>
    </source>
</evidence>
<organism evidence="1 2">
    <name type="scientific">Camellia lanceoleosa</name>
    <dbReference type="NCBI Taxonomy" id="1840588"/>
    <lineage>
        <taxon>Eukaryota</taxon>
        <taxon>Viridiplantae</taxon>
        <taxon>Streptophyta</taxon>
        <taxon>Embryophyta</taxon>
        <taxon>Tracheophyta</taxon>
        <taxon>Spermatophyta</taxon>
        <taxon>Magnoliopsida</taxon>
        <taxon>eudicotyledons</taxon>
        <taxon>Gunneridae</taxon>
        <taxon>Pentapetalae</taxon>
        <taxon>asterids</taxon>
        <taxon>Ericales</taxon>
        <taxon>Theaceae</taxon>
        <taxon>Camellia</taxon>
    </lineage>
</organism>
<protein>
    <submittedName>
        <fullName evidence="1">Protein OPAQUE1</fullName>
    </submittedName>
</protein>
<comment type="caution">
    <text evidence="1">The sequence shown here is derived from an EMBL/GenBank/DDBJ whole genome shotgun (WGS) entry which is preliminary data.</text>
</comment>
<proteinExistence type="predicted"/>
<accession>A0ACC0FR36</accession>
<dbReference type="Proteomes" id="UP001060215">
    <property type="component" value="Chromosome 13"/>
</dbReference>